<feature type="transmembrane region" description="Helical" evidence="1">
    <location>
        <begin position="190"/>
        <end position="208"/>
    </location>
</feature>
<dbReference type="Proteomes" id="UP000562395">
    <property type="component" value="Unassembled WGS sequence"/>
</dbReference>
<keyword evidence="2" id="KW-0732">Signal</keyword>
<keyword evidence="5" id="KW-1185">Reference proteome</keyword>
<feature type="chain" id="PRO_5031464974" description="TPM domain-containing protein" evidence="2">
    <location>
        <begin position="27"/>
        <end position="276"/>
    </location>
</feature>
<dbReference type="InterPro" id="IPR007621">
    <property type="entry name" value="TPM_dom"/>
</dbReference>
<dbReference type="RefSeq" id="WP_183611403.1">
    <property type="nucleotide sequence ID" value="NZ_JACICY010000001.1"/>
</dbReference>
<accession>A0A7W5ZSK0</accession>
<reference evidence="4 5" key="1">
    <citation type="submission" date="2020-08" db="EMBL/GenBank/DDBJ databases">
        <title>Genomic Encyclopedia of Type Strains, Phase IV (KMG-IV): sequencing the most valuable type-strain genomes for metagenomic binning, comparative biology and taxonomic classification.</title>
        <authorList>
            <person name="Goeker M."/>
        </authorList>
    </citation>
    <scope>NUCLEOTIDE SEQUENCE [LARGE SCALE GENOMIC DNA]</scope>
    <source>
        <strain evidence="4 5">DSM 14552</strain>
    </source>
</reference>
<dbReference type="PANTHER" id="PTHR30373:SF2">
    <property type="entry name" value="UPF0603 PROTEIN YGCG"/>
    <property type="match status" value="1"/>
</dbReference>
<evidence type="ECO:0000313" key="4">
    <source>
        <dbReference type="EMBL" id="MBB3859225.1"/>
    </source>
</evidence>
<gene>
    <name evidence="4" type="ORF">GGQ88_000465</name>
</gene>
<dbReference type="PANTHER" id="PTHR30373">
    <property type="entry name" value="UPF0603 PROTEIN YGCG"/>
    <property type="match status" value="1"/>
</dbReference>
<proteinExistence type="predicted"/>
<feature type="domain" description="TPM" evidence="3">
    <location>
        <begin position="36"/>
        <end position="158"/>
    </location>
</feature>
<evidence type="ECO:0000256" key="2">
    <source>
        <dbReference type="SAM" id="SignalP"/>
    </source>
</evidence>
<dbReference type="Gene3D" id="3.10.310.50">
    <property type="match status" value="1"/>
</dbReference>
<sequence length="276" mass="28050">MTRPVRAFWHAFAGLFLLFAAGTAHAAFPPRPAGPVLDQANIIPDADEAALAQKLAAYNAQTGRSVIVATVASLDGADIDTYGTELGQTWGVGGKETDQGLILLVAPNDRKVRIEVGYGLEEYMPDVLAGRIIAGAITPRFKAGDYPGGINAGIDQILTQLNRTPADAKAVAEAAKAAERENASGGGSTIASAIFWVVLIVVFLGIFGRGKRGHRQRRSGIDPGIVLWGLSELARSASDHDHDSGGGWGGGGGGGGGGFGGFGGGGFGGGGASGGW</sequence>
<dbReference type="EMBL" id="JACICY010000001">
    <property type="protein sequence ID" value="MBB3859225.1"/>
    <property type="molecule type" value="Genomic_DNA"/>
</dbReference>
<keyword evidence="1" id="KW-1133">Transmembrane helix</keyword>
<keyword evidence="1" id="KW-0812">Transmembrane</keyword>
<organism evidence="4 5">
    <name type="scientific">Novosphingobium hassiacum</name>
    <dbReference type="NCBI Taxonomy" id="173676"/>
    <lineage>
        <taxon>Bacteria</taxon>
        <taxon>Pseudomonadati</taxon>
        <taxon>Pseudomonadota</taxon>
        <taxon>Alphaproteobacteria</taxon>
        <taxon>Sphingomonadales</taxon>
        <taxon>Sphingomonadaceae</taxon>
        <taxon>Novosphingobium</taxon>
    </lineage>
</organism>
<comment type="caution">
    <text evidence="4">The sequence shown here is derived from an EMBL/GenBank/DDBJ whole genome shotgun (WGS) entry which is preliminary data.</text>
</comment>
<keyword evidence="1" id="KW-0472">Membrane</keyword>
<evidence type="ECO:0000259" key="3">
    <source>
        <dbReference type="Pfam" id="PF04536"/>
    </source>
</evidence>
<feature type="signal peptide" evidence="2">
    <location>
        <begin position="1"/>
        <end position="26"/>
    </location>
</feature>
<dbReference type="AlphaFoldDB" id="A0A7W5ZSK0"/>
<protein>
    <recommendedName>
        <fullName evidence="3">TPM domain-containing protein</fullName>
    </recommendedName>
</protein>
<evidence type="ECO:0000256" key="1">
    <source>
        <dbReference type="SAM" id="Phobius"/>
    </source>
</evidence>
<evidence type="ECO:0000313" key="5">
    <source>
        <dbReference type="Proteomes" id="UP000562395"/>
    </source>
</evidence>
<name>A0A7W5ZSK0_9SPHN</name>
<dbReference type="Pfam" id="PF04536">
    <property type="entry name" value="TPM_phosphatase"/>
    <property type="match status" value="1"/>
</dbReference>